<gene>
    <name evidence="2" type="ORF">CYFA0S_01e11298g</name>
</gene>
<dbReference type="VEuPathDB" id="FungiDB:BON22_0347"/>
<evidence type="ECO:0000256" key="1">
    <source>
        <dbReference type="SAM" id="MobiDB-lite"/>
    </source>
</evidence>
<feature type="region of interest" description="Disordered" evidence="1">
    <location>
        <begin position="139"/>
        <end position="165"/>
    </location>
</feature>
<dbReference type="AlphaFoldDB" id="A0A061AJ05"/>
<dbReference type="OrthoDB" id="5324744at2759"/>
<evidence type="ECO:0000313" key="2">
    <source>
        <dbReference type="EMBL" id="CDR37504.1"/>
    </source>
</evidence>
<dbReference type="EMBL" id="LK052886">
    <property type="protein sequence ID" value="CDR37504.1"/>
    <property type="molecule type" value="Genomic_DNA"/>
</dbReference>
<dbReference type="SUPFAM" id="SSF69322">
    <property type="entry name" value="Tricorn protease domain 2"/>
    <property type="match status" value="1"/>
</dbReference>
<organism evidence="2">
    <name type="scientific">Cyberlindnera fabianii</name>
    <name type="common">Yeast</name>
    <name type="synonym">Hansenula fabianii</name>
    <dbReference type="NCBI Taxonomy" id="36022"/>
    <lineage>
        <taxon>Eukaryota</taxon>
        <taxon>Fungi</taxon>
        <taxon>Dikarya</taxon>
        <taxon>Ascomycota</taxon>
        <taxon>Saccharomycotina</taxon>
        <taxon>Saccharomycetes</taxon>
        <taxon>Phaffomycetales</taxon>
        <taxon>Phaffomycetaceae</taxon>
        <taxon>Cyberlindnera</taxon>
    </lineage>
</organism>
<sequence>MPHNRIDNDPLRRAILNSITLPSRVDASLNILSEPVDDASILSCGHLISEKFARALSRSDQTLVCPQCHEKNVIIEHPVEQLRKLYEALGIEKENDNVDDTNQDNRFTDLSPIASAATSATKKETLLSLFYSIANTAKQDDTPQSSQTYTPTDPSTISEDIFPPTSKMVEFKKPSRKTSVSGPSSVASNVTVPLSYTAKTNSTSSLLVSHQSSSVPSLPTLSYPNLPQPPVPTQEPYQEHKEYLFVKCFPTYRRHFQYGTHSKFLKAKSKTFIQSKISASAKYFVLLSPKKWEVYEINPDSSKPPILYCCGRSNGEFGPNFENLEKPPMNEIRNGNVTASDFLKKLNDWEHLYCSIADKLLVISGTNGIFRVFDLTLRGRPIYLYSSNFPIRCIDVSPNSQLIAYGITGKDRLSGTEQALVVMHKLLFNSEMLFKVDPVTITFPYRDPINTISFSSDSNYLSCSTALESRFLTVLVRDADRPKLVMKSMRSLDTSLESEGITSIRMFNNNRYMCVTSVAFGAPPLIIDNNIALTNGLQTVAQPRMLIKLDEVGTNIHSCAVSPRNDSVALLDRNGTVYLMATSMKMDAESKRVLVVDQVSHAFRARESASLVWSKDGHRLYLVDRKGVLYVNDFAAGTPQNPEITRCKPLIRD</sequence>
<proteinExistence type="predicted"/>
<dbReference type="PhylomeDB" id="A0A061AJ05"/>
<feature type="compositionally biased region" description="Polar residues" evidence="1">
    <location>
        <begin position="139"/>
        <end position="158"/>
    </location>
</feature>
<accession>A0A061AJ05</accession>
<dbReference type="Gene3D" id="2.130.10.10">
    <property type="entry name" value="YVTN repeat-like/Quinoprotein amine dehydrogenase"/>
    <property type="match status" value="1"/>
</dbReference>
<protein>
    <submittedName>
        <fullName evidence="2">CYFA0S01e11298g1_1</fullName>
    </submittedName>
</protein>
<feature type="region of interest" description="Disordered" evidence="1">
    <location>
        <begin position="216"/>
        <end position="235"/>
    </location>
</feature>
<name>A0A061AJ05_CYBFA</name>
<dbReference type="InterPro" id="IPR015943">
    <property type="entry name" value="WD40/YVTN_repeat-like_dom_sf"/>
</dbReference>
<reference evidence="2" key="1">
    <citation type="journal article" date="2014" name="Genome Announc.">
        <title>Genome sequence of the yeast Cyberlindnera fabianii (Hansenula fabianii).</title>
        <authorList>
            <person name="Freel K.C."/>
            <person name="Sarilar V."/>
            <person name="Neuveglise C."/>
            <person name="Devillers H."/>
            <person name="Friedrich A."/>
            <person name="Schacherer J."/>
        </authorList>
    </citation>
    <scope>NUCLEOTIDE SEQUENCE</scope>
    <source>
        <strain evidence="2">YJS4271</strain>
    </source>
</reference>